<dbReference type="Proteomes" id="UP000322524">
    <property type="component" value="Unassembled WGS sequence"/>
</dbReference>
<dbReference type="SUPFAM" id="SSF50346">
    <property type="entry name" value="PRC-barrel domain"/>
    <property type="match status" value="2"/>
</dbReference>
<name>A0A5D4T2L1_9BACI</name>
<feature type="domain" description="PRC-barrel" evidence="2">
    <location>
        <begin position="194"/>
        <end position="260"/>
    </location>
</feature>
<feature type="transmembrane region" description="Helical" evidence="1">
    <location>
        <begin position="6"/>
        <end position="29"/>
    </location>
</feature>
<dbReference type="InterPro" id="IPR011033">
    <property type="entry name" value="PRC_barrel-like_sf"/>
</dbReference>
<dbReference type="AlphaFoldDB" id="A0A5D4T2L1"/>
<evidence type="ECO:0000313" key="4">
    <source>
        <dbReference type="Proteomes" id="UP000322524"/>
    </source>
</evidence>
<evidence type="ECO:0000259" key="2">
    <source>
        <dbReference type="Pfam" id="PF05239"/>
    </source>
</evidence>
<dbReference type="OrthoDB" id="1707618at2"/>
<feature type="domain" description="PRC-barrel" evidence="2">
    <location>
        <begin position="110"/>
        <end position="172"/>
    </location>
</feature>
<keyword evidence="1" id="KW-1133">Transmembrane helix</keyword>
<dbReference type="InterPro" id="IPR027275">
    <property type="entry name" value="PRC-brl_dom"/>
</dbReference>
<reference evidence="3 4" key="1">
    <citation type="submission" date="2019-08" db="EMBL/GenBank/DDBJ databases">
        <title>Bacillus genomes from the desert of Cuatro Cienegas, Coahuila.</title>
        <authorList>
            <person name="Olmedo-Alvarez G."/>
        </authorList>
    </citation>
    <scope>NUCLEOTIDE SEQUENCE [LARGE SCALE GENOMIC DNA]</scope>
    <source>
        <strain evidence="3 4">CH28_1T</strain>
    </source>
</reference>
<sequence>MFLTMVFSVMLLTMIFFIILIVVFCCVIFNSHSVFTHIVIIFWHSFSPPYNEFYTYYSKCEILLGQRWRNLACFCIETPILKWKTFRRIRRTNQTKASNVRKEVDSLRTFSRVIGMLIYDMASGNKIGRVKDLCIEEPGRIKGLIIDGKGIFHRAKFLPFPYIQSFGDEGIMVGEHALTPITKKDGQVYYHHFHGIKGKSFITGEGDKLGLLDDVYFEEETGTIVGYEVTDGFFADLSEGKKIVKNPSDLVIGKDTVVVSVLS</sequence>
<gene>
    <name evidence="3" type="ORF">FZC76_08065</name>
</gene>
<protein>
    <recommendedName>
        <fullName evidence="2">PRC-barrel domain-containing protein</fullName>
    </recommendedName>
</protein>
<proteinExistence type="predicted"/>
<evidence type="ECO:0000256" key="1">
    <source>
        <dbReference type="SAM" id="Phobius"/>
    </source>
</evidence>
<keyword evidence="1" id="KW-0472">Membrane</keyword>
<keyword evidence="1" id="KW-0812">Transmembrane</keyword>
<organism evidence="3 4">
    <name type="scientific">Sutcliffiella horikoshii</name>
    <dbReference type="NCBI Taxonomy" id="79883"/>
    <lineage>
        <taxon>Bacteria</taxon>
        <taxon>Bacillati</taxon>
        <taxon>Bacillota</taxon>
        <taxon>Bacilli</taxon>
        <taxon>Bacillales</taxon>
        <taxon>Bacillaceae</taxon>
        <taxon>Sutcliffiella</taxon>
    </lineage>
</organism>
<evidence type="ECO:0000313" key="3">
    <source>
        <dbReference type="EMBL" id="TYS68878.1"/>
    </source>
</evidence>
<dbReference type="Gene3D" id="2.30.30.240">
    <property type="entry name" value="PRC-barrel domain"/>
    <property type="match status" value="2"/>
</dbReference>
<dbReference type="STRING" id="79883.GCA_001636495_01848"/>
<dbReference type="Pfam" id="PF05239">
    <property type="entry name" value="PRC"/>
    <property type="match status" value="2"/>
</dbReference>
<comment type="caution">
    <text evidence="3">The sequence shown here is derived from an EMBL/GenBank/DDBJ whole genome shotgun (WGS) entry which is preliminary data.</text>
</comment>
<accession>A0A5D4T2L1</accession>
<dbReference type="EMBL" id="VTEV01000003">
    <property type="protein sequence ID" value="TYS68878.1"/>
    <property type="molecule type" value="Genomic_DNA"/>
</dbReference>